<dbReference type="Gene3D" id="3.40.630.30">
    <property type="match status" value="1"/>
</dbReference>
<gene>
    <name evidence="1" type="ORF">C0V70_04145</name>
</gene>
<dbReference type="InterPro" id="IPR000182">
    <property type="entry name" value="GNAT_dom"/>
</dbReference>
<protein>
    <submittedName>
        <fullName evidence="1">Uncharacterized protein</fullName>
    </submittedName>
</protein>
<dbReference type="Pfam" id="PF00583">
    <property type="entry name" value="Acetyltransf_1"/>
    <property type="match status" value="1"/>
</dbReference>
<accession>A0A2K9NQI2</accession>
<organism evidence="1 2">
    <name type="scientific">Bacteriovorax stolpii</name>
    <name type="common">Bdellovibrio stolpii</name>
    <dbReference type="NCBI Taxonomy" id="960"/>
    <lineage>
        <taxon>Bacteria</taxon>
        <taxon>Pseudomonadati</taxon>
        <taxon>Bdellovibrionota</taxon>
        <taxon>Bacteriovoracia</taxon>
        <taxon>Bacteriovoracales</taxon>
        <taxon>Bacteriovoracaceae</taxon>
        <taxon>Bacteriovorax</taxon>
    </lineage>
</organism>
<evidence type="ECO:0000313" key="1">
    <source>
        <dbReference type="EMBL" id="AUN97315.1"/>
    </source>
</evidence>
<dbReference type="SUPFAM" id="SSF55729">
    <property type="entry name" value="Acyl-CoA N-acyltransferases (Nat)"/>
    <property type="match status" value="1"/>
</dbReference>
<dbReference type="InterPro" id="IPR016181">
    <property type="entry name" value="Acyl_CoA_acyltransferase"/>
</dbReference>
<dbReference type="EMBL" id="CP025704">
    <property type="protein sequence ID" value="AUN97315.1"/>
    <property type="molecule type" value="Genomic_DNA"/>
</dbReference>
<proteinExistence type="predicted"/>
<dbReference type="CDD" id="cd04301">
    <property type="entry name" value="NAT_SF"/>
    <property type="match status" value="1"/>
</dbReference>
<reference evidence="1 2" key="1">
    <citation type="submission" date="2018-01" db="EMBL/GenBank/DDBJ databases">
        <title>Complete genome sequence of Bacteriovorax stolpii DSM12778.</title>
        <authorList>
            <person name="Tang B."/>
            <person name="Chang J."/>
        </authorList>
    </citation>
    <scope>NUCLEOTIDE SEQUENCE [LARGE SCALE GENOMIC DNA]</scope>
    <source>
        <strain evidence="1 2">DSM 12778</strain>
    </source>
</reference>
<dbReference type="RefSeq" id="WP_102242610.1">
    <property type="nucleotide sequence ID" value="NZ_CP025704.1"/>
</dbReference>
<dbReference type="PROSITE" id="PS51186">
    <property type="entry name" value="GNAT"/>
    <property type="match status" value="1"/>
</dbReference>
<evidence type="ECO:0000313" key="2">
    <source>
        <dbReference type="Proteomes" id="UP000235584"/>
    </source>
</evidence>
<sequence length="193" mass="23041">MKKSQLTVSELAEQKRDKHFPIKFKDYTIEYAADRDVYYKEQMKIFKKVFPPGMSFTPNKKEDKALDPCYREYRKIHSERFLITHKGKVVGWMQGEMEDFETFYMRNTGILPAHQDKGVYKKFLAEFEKYIFGLGYARISSQHAPTNARIISLKLKAKYVIVGSETHERWGKLIKLVKFKSKDRYDYYFKKVD</sequence>
<name>A0A2K9NQI2_BACTC</name>
<keyword evidence="2" id="KW-1185">Reference proteome</keyword>
<dbReference type="AlphaFoldDB" id="A0A2K9NQI2"/>
<dbReference type="Proteomes" id="UP000235584">
    <property type="component" value="Chromosome"/>
</dbReference>
<dbReference type="GO" id="GO:0016747">
    <property type="term" value="F:acyltransferase activity, transferring groups other than amino-acyl groups"/>
    <property type="evidence" value="ECO:0007669"/>
    <property type="project" value="InterPro"/>
</dbReference>
<dbReference type="KEGG" id="bsto:C0V70_04145"/>